<reference evidence="11 12" key="1">
    <citation type="submission" date="2016-11" db="EMBL/GenBank/DDBJ databases">
        <authorList>
            <person name="Jaros S."/>
            <person name="Januszkiewicz K."/>
            <person name="Wedrychowicz H."/>
        </authorList>
    </citation>
    <scope>NUCLEOTIDE SEQUENCE [LARGE SCALE GENOMIC DNA]</scope>
    <source>
        <strain evidence="11 12">DSM 24574</strain>
    </source>
</reference>
<dbReference type="Pfam" id="PF06144">
    <property type="entry name" value="DNA_pol3_delta"/>
    <property type="match status" value="1"/>
</dbReference>
<evidence type="ECO:0000256" key="6">
    <source>
        <dbReference type="ARBA" id="ARBA00022932"/>
    </source>
</evidence>
<feature type="domain" description="DNA polymerase III delta N-terminal" evidence="9">
    <location>
        <begin position="21"/>
        <end position="141"/>
    </location>
</feature>
<sequence>MDASVKKVLTDLKARKYAPVYFLQGEETFYIDLLSDYIEQHALSEAEKGFNQVIVYGKDVTMATILTHARRFPMMAERQVVIVKEAQDIQDLNKDIGGKLLLDYLTKQVPSTVLVFCHKHKSLDKRRELGKKIDQLAVTITTKKIYENQLPEFVLEYTKDKKISIDDRAVQSLCEFVGNDLHRLANEIDKIIISLPAGESISGERVMNQVGVSKEYNIFELQKAILHRDTLLANKIVNYFESNSKKNPMIPVVAYLYSFFSKLLIATQAPDKSEKGLASELKVSPYAVRDYSLALRQYPPQSIIDNIASLKDADLKLKGVNTGSADEGQIFRELVWRLMHGASA</sequence>
<dbReference type="Gene3D" id="1.20.272.10">
    <property type="match status" value="1"/>
</dbReference>
<dbReference type="InterPro" id="IPR048466">
    <property type="entry name" value="DNA_pol3_delta-like_C"/>
</dbReference>
<dbReference type="EMBL" id="FQWQ01000001">
    <property type="protein sequence ID" value="SHG38440.1"/>
    <property type="molecule type" value="Genomic_DNA"/>
</dbReference>
<dbReference type="GO" id="GO:0006261">
    <property type="term" value="P:DNA-templated DNA replication"/>
    <property type="evidence" value="ECO:0007669"/>
    <property type="project" value="TreeGrafter"/>
</dbReference>
<evidence type="ECO:0000256" key="8">
    <source>
        <dbReference type="ARBA" id="ARBA00049244"/>
    </source>
</evidence>
<dbReference type="InterPro" id="IPR010372">
    <property type="entry name" value="DNA_pol3_delta_N"/>
</dbReference>
<evidence type="ECO:0000256" key="3">
    <source>
        <dbReference type="ARBA" id="ARBA00022679"/>
    </source>
</evidence>
<organism evidence="11 12">
    <name type="scientific">Chryseolinea serpens</name>
    <dbReference type="NCBI Taxonomy" id="947013"/>
    <lineage>
        <taxon>Bacteria</taxon>
        <taxon>Pseudomonadati</taxon>
        <taxon>Bacteroidota</taxon>
        <taxon>Cytophagia</taxon>
        <taxon>Cytophagales</taxon>
        <taxon>Fulvivirgaceae</taxon>
        <taxon>Chryseolinea</taxon>
    </lineage>
</organism>
<gene>
    <name evidence="11" type="ORF">SAMN04488109_0006</name>
</gene>
<evidence type="ECO:0000313" key="12">
    <source>
        <dbReference type="Proteomes" id="UP000184212"/>
    </source>
</evidence>
<keyword evidence="6" id="KW-0239">DNA-directed DNA polymerase</keyword>
<protein>
    <recommendedName>
        <fullName evidence="2">DNA polymerase III subunit delta</fullName>
        <ecNumber evidence="1">2.7.7.7</ecNumber>
    </recommendedName>
</protein>
<dbReference type="GO" id="GO:0003887">
    <property type="term" value="F:DNA-directed DNA polymerase activity"/>
    <property type="evidence" value="ECO:0007669"/>
    <property type="project" value="UniProtKB-KW"/>
</dbReference>
<dbReference type="InterPro" id="IPR005790">
    <property type="entry name" value="DNA_polIII_delta"/>
</dbReference>
<dbReference type="Pfam" id="PF21694">
    <property type="entry name" value="DNA_pol3_delta_C"/>
    <property type="match status" value="1"/>
</dbReference>
<evidence type="ECO:0000256" key="5">
    <source>
        <dbReference type="ARBA" id="ARBA00022705"/>
    </source>
</evidence>
<keyword evidence="5" id="KW-0235">DNA replication</keyword>
<feature type="domain" description="DNA polymerase III delta subunit-like C-terminal" evidence="10">
    <location>
        <begin position="215"/>
        <end position="326"/>
    </location>
</feature>
<dbReference type="InterPro" id="IPR008921">
    <property type="entry name" value="DNA_pol3_clamp-load_cplx_C"/>
</dbReference>
<evidence type="ECO:0000256" key="4">
    <source>
        <dbReference type="ARBA" id="ARBA00022695"/>
    </source>
</evidence>
<keyword evidence="3" id="KW-0808">Transferase</keyword>
<dbReference type="GO" id="GO:0003677">
    <property type="term" value="F:DNA binding"/>
    <property type="evidence" value="ECO:0007669"/>
    <property type="project" value="InterPro"/>
</dbReference>
<dbReference type="OrthoDB" id="1172326at2"/>
<accession>A0A1M5JDU8</accession>
<keyword evidence="12" id="KW-1185">Reference proteome</keyword>
<dbReference type="SUPFAM" id="SSF52540">
    <property type="entry name" value="P-loop containing nucleoside triphosphate hydrolases"/>
    <property type="match status" value="1"/>
</dbReference>
<dbReference type="RefSeq" id="WP_073129685.1">
    <property type="nucleotide sequence ID" value="NZ_FQWQ01000001.1"/>
</dbReference>
<dbReference type="Gene3D" id="3.40.50.300">
    <property type="entry name" value="P-loop containing nucleotide triphosphate hydrolases"/>
    <property type="match status" value="1"/>
</dbReference>
<dbReference type="SUPFAM" id="SSF48019">
    <property type="entry name" value="post-AAA+ oligomerization domain-like"/>
    <property type="match status" value="1"/>
</dbReference>
<dbReference type="EC" id="2.7.7.7" evidence="1"/>
<comment type="similarity">
    <text evidence="7">Belongs to the DNA polymerase HolA subunit family.</text>
</comment>
<comment type="catalytic activity">
    <reaction evidence="8">
        <text>DNA(n) + a 2'-deoxyribonucleoside 5'-triphosphate = DNA(n+1) + diphosphate</text>
        <dbReference type="Rhea" id="RHEA:22508"/>
        <dbReference type="Rhea" id="RHEA-COMP:17339"/>
        <dbReference type="Rhea" id="RHEA-COMP:17340"/>
        <dbReference type="ChEBI" id="CHEBI:33019"/>
        <dbReference type="ChEBI" id="CHEBI:61560"/>
        <dbReference type="ChEBI" id="CHEBI:173112"/>
        <dbReference type="EC" id="2.7.7.7"/>
    </reaction>
</comment>
<keyword evidence="4" id="KW-0548">Nucleotidyltransferase</keyword>
<name>A0A1M5JDU8_9BACT</name>
<evidence type="ECO:0000256" key="1">
    <source>
        <dbReference type="ARBA" id="ARBA00012417"/>
    </source>
</evidence>
<evidence type="ECO:0000259" key="10">
    <source>
        <dbReference type="Pfam" id="PF21694"/>
    </source>
</evidence>
<dbReference type="NCBIfam" id="TIGR01128">
    <property type="entry name" value="holA"/>
    <property type="match status" value="1"/>
</dbReference>
<dbReference type="InterPro" id="IPR027417">
    <property type="entry name" value="P-loop_NTPase"/>
</dbReference>
<dbReference type="STRING" id="947013.SAMN04488109_0006"/>
<dbReference type="Gene3D" id="1.10.8.60">
    <property type="match status" value="1"/>
</dbReference>
<evidence type="ECO:0000259" key="9">
    <source>
        <dbReference type="Pfam" id="PF06144"/>
    </source>
</evidence>
<evidence type="ECO:0000256" key="7">
    <source>
        <dbReference type="ARBA" id="ARBA00034754"/>
    </source>
</evidence>
<dbReference type="Proteomes" id="UP000184212">
    <property type="component" value="Unassembled WGS sequence"/>
</dbReference>
<evidence type="ECO:0000256" key="2">
    <source>
        <dbReference type="ARBA" id="ARBA00017703"/>
    </source>
</evidence>
<dbReference type="PANTHER" id="PTHR34388:SF1">
    <property type="entry name" value="DNA POLYMERASE III SUBUNIT DELTA"/>
    <property type="match status" value="1"/>
</dbReference>
<evidence type="ECO:0000313" key="11">
    <source>
        <dbReference type="EMBL" id="SHG38440.1"/>
    </source>
</evidence>
<dbReference type="AlphaFoldDB" id="A0A1M5JDU8"/>
<dbReference type="PANTHER" id="PTHR34388">
    <property type="entry name" value="DNA POLYMERASE III SUBUNIT DELTA"/>
    <property type="match status" value="1"/>
</dbReference>
<proteinExistence type="inferred from homology"/>
<dbReference type="GO" id="GO:0009360">
    <property type="term" value="C:DNA polymerase III complex"/>
    <property type="evidence" value="ECO:0007669"/>
    <property type="project" value="InterPro"/>
</dbReference>